<evidence type="ECO:0000256" key="3">
    <source>
        <dbReference type="SAM" id="Phobius"/>
    </source>
</evidence>
<feature type="domain" description="LytR/CpsA/Psr regulator C-terminal" evidence="5">
    <location>
        <begin position="341"/>
        <end position="428"/>
    </location>
</feature>
<proteinExistence type="inferred from homology"/>
<dbReference type="AlphaFoldDB" id="A0A0H3K014"/>
<evidence type="ECO:0000313" key="7">
    <source>
        <dbReference type="Proteomes" id="UP000001175"/>
    </source>
</evidence>
<organism evidence="6 7">
    <name type="scientific">Synechococcus sp. (strain ATCC 27144 / PCC 6301 / SAUG 1402/1)</name>
    <name type="common">Anacystis nidulans</name>
    <dbReference type="NCBI Taxonomy" id="269084"/>
    <lineage>
        <taxon>Bacteria</taxon>
        <taxon>Bacillati</taxon>
        <taxon>Cyanobacteriota</taxon>
        <taxon>Cyanophyceae</taxon>
        <taxon>Synechococcales</taxon>
        <taxon>Synechococcaceae</taxon>
        <taxon>Synechococcus</taxon>
    </lineage>
</organism>
<evidence type="ECO:0000313" key="6">
    <source>
        <dbReference type="EMBL" id="BAD78384.1"/>
    </source>
</evidence>
<dbReference type="PANTHER" id="PTHR33392">
    <property type="entry name" value="POLYISOPRENYL-TEICHOIC ACID--PEPTIDOGLYCAN TEICHOIC ACID TRANSFERASE TAGU"/>
    <property type="match status" value="1"/>
</dbReference>
<dbReference type="InterPro" id="IPR004474">
    <property type="entry name" value="LytR_CpsA_psr"/>
</dbReference>
<reference evidence="6 7" key="1">
    <citation type="journal article" date="2007" name="Photosyn. Res.">
        <title>Complete nucleotide sequence of the freshwater unicellular cyanobacterium Synechococcus elongatus PCC 6301 chromosome: gene content and organization.</title>
        <authorList>
            <person name="Sugita C."/>
            <person name="Ogata K."/>
            <person name="Shikata M."/>
            <person name="Jikuya H."/>
            <person name="Takano J."/>
            <person name="Furumichi M."/>
            <person name="Kanehisa M."/>
            <person name="Omata T."/>
            <person name="Sugiura M."/>
            <person name="Sugita M."/>
        </authorList>
    </citation>
    <scope>NUCLEOTIDE SEQUENCE [LARGE SCALE GENOMIC DNA]</scope>
    <source>
        <strain evidence="7">ATCC 27144 / PCC 6301 / SAUG 1402/1</strain>
    </source>
</reference>
<feature type="transmembrane region" description="Helical" evidence="3">
    <location>
        <begin position="32"/>
        <end position="53"/>
    </location>
</feature>
<dbReference type="eggNOG" id="COG1316">
    <property type="taxonomic scope" value="Bacteria"/>
</dbReference>
<keyword evidence="3" id="KW-1133">Transmembrane helix</keyword>
<comment type="similarity">
    <text evidence="1">Belongs to the LytR/CpsA/Psr (LCP) family.</text>
</comment>
<sequence length="436" mass="48069">MGASPISRPATQTKVKRISSPASKPRRLWPQVGLMAAIASAAAIATAGLVYALPLSRSAKPVAPNSPLMALLPYSFNRPINVLVMGLDQSETGEQAEKFDTRSDTLLLLRFDPLEGTTSLLSIPRDTQVAIPGYGTTKINAANVFGGPALAADVVSRTLNDVPIDRYLRIDTTAFKELVDLVGGVEVYVPKPMRYTDNTQKLYIDLPAGRQTLNGDQAEQFARFRYDELGDIGRVQRQQMLLRALREKLANPLILTKAPDLVKVLQKYVDTNLSFEELMALVSIGLQQDLANIRMVMLPGRPIMQDDVSYWRLDEGARDRLVSDFFNQISIQPIDRLAFEDLRVAIQDSSGKPEAAQALAESLAKLGIRRVYIIEDWPEPLEKTQIIAQRGDLIQAEGLQQQLNLGEVRASSDGDIGSDLTIRIGQDWQPTPSPKP</sequence>
<dbReference type="Proteomes" id="UP000001175">
    <property type="component" value="Chromosome"/>
</dbReference>
<feature type="domain" description="Cell envelope-related transcriptional attenuator" evidence="4">
    <location>
        <begin position="102"/>
        <end position="250"/>
    </location>
</feature>
<feature type="region of interest" description="Disordered" evidence="2">
    <location>
        <begin position="1"/>
        <end position="22"/>
    </location>
</feature>
<protein>
    <submittedName>
        <fullName evidence="6">Probable transcription regulator</fullName>
    </submittedName>
</protein>
<dbReference type="InterPro" id="IPR027381">
    <property type="entry name" value="LytR/CpsA/Psr_C"/>
</dbReference>
<evidence type="ECO:0000256" key="2">
    <source>
        <dbReference type="SAM" id="MobiDB-lite"/>
    </source>
</evidence>
<keyword evidence="3" id="KW-0812">Transmembrane</keyword>
<dbReference type="Pfam" id="PF03816">
    <property type="entry name" value="LytR_cpsA_psr"/>
    <property type="match status" value="1"/>
</dbReference>
<evidence type="ECO:0000256" key="1">
    <source>
        <dbReference type="ARBA" id="ARBA00006068"/>
    </source>
</evidence>
<dbReference type="PANTHER" id="PTHR33392:SF6">
    <property type="entry name" value="POLYISOPRENYL-TEICHOIC ACID--PEPTIDOGLYCAN TEICHOIC ACID TRANSFERASE TAGU"/>
    <property type="match status" value="1"/>
</dbReference>
<evidence type="ECO:0000259" key="5">
    <source>
        <dbReference type="Pfam" id="PF13399"/>
    </source>
</evidence>
<evidence type="ECO:0000259" key="4">
    <source>
        <dbReference type="Pfam" id="PF03816"/>
    </source>
</evidence>
<dbReference type="Pfam" id="PF13399">
    <property type="entry name" value="LytR_C"/>
    <property type="match status" value="1"/>
</dbReference>
<keyword evidence="3" id="KW-0472">Membrane</keyword>
<dbReference type="InterPro" id="IPR050922">
    <property type="entry name" value="LytR/CpsA/Psr_CW_biosynth"/>
</dbReference>
<dbReference type="NCBIfam" id="TIGR00350">
    <property type="entry name" value="lytR_cpsA_psr"/>
    <property type="match status" value="1"/>
</dbReference>
<gene>
    <name evidence="6" type="ordered locus">syc0194_c</name>
</gene>
<dbReference type="KEGG" id="syc:syc0194_c"/>
<name>A0A0H3K014_SYNP6</name>
<accession>A0A0H3K014</accession>
<dbReference type="Gene3D" id="3.40.630.190">
    <property type="entry name" value="LCP protein"/>
    <property type="match status" value="1"/>
</dbReference>
<dbReference type="EMBL" id="AP008231">
    <property type="protein sequence ID" value="BAD78384.1"/>
    <property type="molecule type" value="Genomic_DNA"/>
</dbReference>